<dbReference type="RefSeq" id="WP_135547403.1">
    <property type="nucleotide sequence ID" value="NZ_SPQQ01000004.1"/>
</dbReference>
<dbReference type="InterPro" id="IPR020617">
    <property type="entry name" value="Thiolase_C"/>
</dbReference>
<feature type="active site" description="Proton acceptor" evidence="7">
    <location>
        <position position="347"/>
    </location>
</feature>
<dbReference type="Pfam" id="PF00108">
    <property type="entry name" value="Thiolase_N"/>
    <property type="match status" value="1"/>
</dbReference>
<evidence type="ECO:0000256" key="6">
    <source>
        <dbReference type="ARBA" id="ARBA00051550"/>
    </source>
</evidence>
<dbReference type="InterPro" id="IPR016039">
    <property type="entry name" value="Thiolase-like"/>
</dbReference>
<evidence type="ECO:0000256" key="2">
    <source>
        <dbReference type="ARBA" id="ARBA00010982"/>
    </source>
</evidence>
<dbReference type="PROSITE" id="PS00737">
    <property type="entry name" value="THIOLASE_2"/>
    <property type="match status" value="1"/>
</dbReference>
<dbReference type="GO" id="GO:0005737">
    <property type="term" value="C:cytoplasm"/>
    <property type="evidence" value="ECO:0007669"/>
    <property type="project" value="UniProtKB-SubCell"/>
</dbReference>
<dbReference type="InterPro" id="IPR050215">
    <property type="entry name" value="Thiolase-like_sf_Thiolase"/>
</dbReference>
<name>A0A4Z0R7T8_9FIRM</name>
<accession>A0A4Z0R7T8</accession>
<organism evidence="11 12">
    <name type="scientific">Desulfosporosinus fructosivorans</name>
    <dbReference type="NCBI Taxonomy" id="2018669"/>
    <lineage>
        <taxon>Bacteria</taxon>
        <taxon>Bacillati</taxon>
        <taxon>Bacillota</taxon>
        <taxon>Clostridia</taxon>
        <taxon>Eubacteriales</taxon>
        <taxon>Desulfitobacteriaceae</taxon>
        <taxon>Desulfosporosinus</taxon>
    </lineage>
</organism>
<evidence type="ECO:0000256" key="5">
    <source>
        <dbReference type="ARBA" id="ARBA00044137"/>
    </source>
</evidence>
<dbReference type="OrthoDB" id="9764892at2"/>
<reference evidence="11 12" key="1">
    <citation type="submission" date="2019-03" db="EMBL/GenBank/DDBJ databases">
        <title>Draft Genome Sequence of Desulfosporosinus fructosivorans Strain 63.6F, Isolated from Marine Sediment in the Baltic Sea.</title>
        <authorList>
            <person name="Hausmann B."/>
            <person name="Vandieken V."/>
            <person name="Pjevac P."/>
            <person name="Schreck K."/>
            <person name="Herbold C.W."/>
            <person name="Loy A."/>
        </authorList>
    </citation>
    <scope>NUCLEOTIDE SEQUENCE [LARGE SCALE GENOMIC DNA]</scope>
    <source>
        <strain evidence="11 12">63.6F</strain>
    </source>
</reference>
<dbReference type="AlphaFoldDB" id="A0A4Z0R7T8"/>
<evidence type="ECO:0000313" key="12">
    <source>
        <dbReference type="Proteomes" id="UP000298460"/>
    </source>
</evidence>
<dbReference type="Pfam" id="PF02803">
    <property type="entry name" value="Thiolase_C"/>
    <property type="match status" value="1"/>
</dbReference>
<feature type="active site" description="Proton acceptor" evidence="7">
    <location>
        <position position="377"/>
    </location>
</feature>
<feature type="domain" description="Thiolase N-terminal" evidence="9">
    <location>
        <begin position="7"/>
        <end position="261"/>
    </location>
</feature>
<dbReference type="GO" id="GO:0003985">
    <property type="term" value="F:acetyl-CoA C-acetyltransferase activity"/>
    <property type="evidence" value="ECO:0007669"/>
    <property type="project" value="UniProtKB-EC"/>
</dbReference>
<dbReference type="PANTHER" id="PTHR43853:SF3">
    <property type="entry name" value="ACETYL-COA C-ACETYLTRANSFERASE YHFS-RELATED"/>
    <property type="match status" value="1"/>
</dbReference>
<dbReference type="GO" id="GO:0006635">
    <property type="term" value="P:fatty acid beta-oxidation"/>
    <property type="evidence" value="ECO:0007669"/>
    <property type="project" value="TreeGrafter"/>
</dbReference>
<dbReference type="PANTHER" id="PTHR43853">
    <property type="entry name" value="3-KETOACYL-COA THIOLASE, PEROXISOMAL"/>
    <property type="match status" value="1"/>
</dbReference>
<proteinExistence type="inferred from homology"/>
<dbReference type="Proteomes" id="UP000298460">
    <property type="component" value="Unassembled WGS sequence"/>
</dbReference>
<dbReference type="InterPro" id="IPR020616">
    <property type="entry name" value="Thiolase_N"/>
</dbReference>
<comment type="catalytic activity">
    <reaction evidence="6">
        <text>2 acetyl-CoA = acetoacetyl-CoA + CoA</text>
        <dbReference type="Rhea" id="RHEA:21036"/>
        <dbReference type="ChEBI" id="CHEBI:57286"/>
        <dbReference type="ChEBI" id="CHEBI:57287"/>
        <dbReference type="ChEBI" id="CHEBI:57288"/>
        <dbReference type="EC" id="2.3.1.9"/>
    </reaction>
</comment>
<sequence>MQLREAVIVAPIRTPVGKCRGVLADVPAYKLGAAAIKETVARSGIDPLEIDDVIMGNLFSFDVANIARMCVLEAGLPVQVPGLTVDRQCSSALNAIMLSAALVMGGFGDVYIAGGTESDSRRPFALERPDKAYKVQPPNFCGLQVSPPQIGNPSMGITAENVAELYGITREEMDMFAYNSHMKAAKAMARGAFNEQTVPITIPQRKGDPVVITKDECPRENISMEDLAKLKPAFKNDGTVTAGNSSPMNDGASACTVMSREKAEAMGLDWILKFKAYAVAALDPNYMGLGPVSATRKLLSKTGMTIKDFDAIELNEAFAAQAIACIKDLGLDMEKVNINGGAIALGHPLGATGGILTAKLAYIMREKQLKNGLVSFCCGGGQGVTAWFEARQ</sequence>
<dbReference type="InterPro" id="IPR020613">
    <property type="entry name" value="Thiolase_CS"/>
</dbReference>
<comment type="similarity">
    <text evidence="2 8">Belongs to the thiolase-like superfamily. Thiolase family.</text>
</comment>
<evidence type="ECO:0000259" key="9">
    <source>
        <dbReference type="Pfam" id="PF00108"/>
    </source>
</evidence>
<dbReference type="FunFam" id="3.40.47.10:FF:000010">
    <property type="entry name" value="Acetyl-CoA acetyltransferase (Thiolase)"/>
    <property type="match status" value="1"/>
</dbReference>
<comment type="caution">
    <text evidence="11">The sequence shown here is derived from an EMBL/GenBank/DDBJ whole genome shotgun (WGS) entry which is preliminary data.</text>
</comment>
<dbReference type="InterPro" id="IPR002155">
    <property type="entry name" value="Thiolase"/>
</dbReference>
<keyword evidence="12" id="KW-1185">Reference proteome</keyword>
<dbReference type="Gene3D" id="3.40.47.10">
    <property type="match status" value="2"/>
</dbReference>
<keyword evidence="3 8" id="KW-0808">Transferase</keyword>
<evidence type="ECO:0000256" key="8">
    <source>
        <dbReference type="RuleBase" id="RU003557"/>
    </source>
</evidence>
<feature type="domain" description="Thiolase C-terminal" evidence="10">
    <location>
        <begin position="271"/>
        <end position="389"/>
    </location>
</feature>
<comment type="subcellular location">
    <subcellularLocation>
        <location evidence="1">Cytoplasm</location>
    </subcellularLocation>
</comment>
<dbReference type="CDD" id="cd00751">
    <property type="entry name" value="thiolase"/>
    <property type="match status" value="1"/>
</dbReference>
<dbReference type="EMBL" id="SPQQ01000004">
    <property type="protein sequence ID" value="TGE37666.1"/>
    <property type="molecule type" value="Genomic_DNA"/>
</dbReference>
<dbReference type="SUPFAM" id="SSF53901">
    <property type="entry name" value="Thiolase-like"/>
    <property type="match status" value="2"/>
</dbReference>
<dbReference type="GO" id="GO:0010124">
    <property type="term" value="P:phenylacetate catabolic process"/>
    <property type="evidence" value="ECO:0007669"/>
    <property type="project" value="TreeGrafter"/>
</dbReference>
<evidence type="ECO:0000313" key="11">
    <source>
        <dbReference type="EMBL" id="TGE37666.1"/>
    </source>
</evidence>
<evidence type="ECO:0000256" key="4">
    <source>
        <dbReference type="ARBA" id="ARBA00023315"/>
    </source>
</evidence>
<evidence type="ECO:0000256" key="1">
    <source>
        <dbReference type="ARBA" id="ARBA00004496"/>
    </source>
</evidence>
<dbReference type="NCBIfam" id="TIGR01930">
    <property type="entry name" value="AcCoA-C-Actrans"/>
    <property type="match status" value="1"/>
</dbReference>
<keyword evidence="4 8" id="KW-0012">Acyltransferase</keyword>
<dbReference type="PIRSF" id="PIRSF000429">
    <property type="entry name" value="Ac-CoA_Ac_transf"/>
    <property type="match status" value="1"/>
</dbReference>
<evidence type="ECO:0000256" key="3">
    <source>
        <dbReference type="ARBA" id="ARBA00022679"/>
    </source>
</evidence>
<evidence type="ECO:0000259" key="10">
    <source>
        <dbReference type="Pfam" id="PF02803"/>
    </source>
</evidence>
<feature type="active site" description="Acyl-thioester intermediate" evidence="7">
    <location>
        <position position="89"/>
    </location>
</feature>
<protein>
    <recommendedName>
        <fullName evidence="5">Acetyl-CoA acetyltransferase</fullName>
    </recommendedName>
</protein>
<evidence type="ECO:0000256" key="7">
    <source>
        <dbReference type="PIRSR" id="PIRSR000429-1"/>
    </source>
</evidence>
<gene>
    <name evidence="11" type="ORF">E4K67_13115</name>
</gene>